<dbReference type="InterPro" id="IPR008579">
    <property type="entry name" value="UGlyAH_Cupin_dom"/>
</dbReference>
<dbReference type="Gene3D" id="2.60.120.10">
    <property type="entry name" value="Jelly Rolls"/>
    <property type="match status" value="1"/>
</dbReference>
<dbReference type="KEGG" id="aau:AAur_1386"/>
<reference evidence="2 3" key="1">
    <citation type="journal article" date="2006" name="PLoS Genet.">
        <title>Secrets of soil survival revealed by the genome sequence of Arthrobacter aurescens TC1.</title>
        <authorList>
            <person name="Mongodin E.F."/>
            <person name="Shapir N."/>
            <person name="Daugherty S.C."/>
            <person name="DeBoy R.T."/>
            <person name="Emerson J.B."/>
            <person name="Shvartzbeyn A."/>
            <person name="Radune D."/>
            <person name="Vamathevan J."/>
            <person name="Riggs F."/>
            <person name="Grinberg V."/>
            <person name="Khouri H."/>
            <person name="Wackett L.P."/>
            <person name="Nelson K.E."/>
            <person name="Sadowsky M.J."/>
        </authorList>
    </citation>
    <scope>NUCLEOTIDE SEQUENCE [LARGE SCALE GENOMIC DNA]</scope>
    <source>
        <strain evidence="2 3">TC1</strain>
    </source>
</reference>
<feature type="domain" description="(S)-ureidoglycine aminohydrolase cupin" evidence="1">
    <location>
        <begin position="60"/>
        <end position="135"/>
    </location>
</feature>
<dbReference type="AlphaFoldDB" id="A1R4K0"/>
<dbReference type="Pfam" id="PF05899">
    <property type="entry name" value="Cupin_3"/>
    <property type="match status" value="1"/>
</dbReference>
<dbReference type="HOGENOM" id="CLU_166613_0_0_11"/>
<proteinExistence type="predicted"/>
<dbReference type="InterPro" id="IPR011051">
    <property type="entry name" value="RmlC_Cupin_sf"/>
</dbReference>
<accession>A1R4K0</accession>
<evidence type="ECO:0000313" key="3">
    <source>
        <dbReference type="Proteomes" id="UP000000637"/>
    </source>
</evidence>
<dbReference type="Proteomes" id="UP000000637">
    <property type="component" value="Chromosome"/>
</dbReference>
<dbReference type="eggNOG" id="COG3450">
    <property type="taxonomic scope" value="Bacteria"/>
</dbReference>
<keyword evidence="3" id="KW-1185">Reference proteome</keyword>
<sequence>MESPSSSEGNSGIRQDKRYRFDNLEESVKKSSIGETEYEPFIVGDRQLGEVHWLRQDAAESGVVLAGLWKAEDATTPREFDYPFGYEETIQVLEGSVTIDFPNSPSVTLRAGDLASFTKGTTSVWHVQMPFKKFFVCS</sequence>
<name>A1R4K0_PAEAT</name>
<dbReference type="InterPro" id="IPR014710">
    <property type="entry name" value="RmlC-like_jellyroll"/>
</dbReference>
<organism evidence="2 3">
    <name type="scientific">Paenarthrobacter aurescens (strain TC1)</name>
    <dbReference type="NCBI Taxonomy" id="290340"/>
    <lineage>
        <taxon>Bacteria</taxon>
        <taxon>Bacillati</taxon>
        <taxon>Actinomycetota</taxon>
        <taxon>Actinomycetes</taxon>
        <taxon>Micrococcales</taxon>
        <taxon>Micrococcaceae</taxon>
        <taxon>Paenarthrobacter</taxon>
    </lineage>
</organism>
<dbReference type="EMBL" id="CP000474">
    <property type="protein sequence ID" value="ABM09970.1"/>
    <property type="molecule type" value="Genomic_DNA"/>
</dbReference>
<protein>
    <recommendedName>
        <fullName evidence="1">(S)-ureidoglycine aminohydrolase cupin domain-containing protein</fullName>
    </recommendedName>
</protein>
<evidence type="ECO:0000259" key="1">
    <source>
        <dbReference type="Pfam" id="PF05899"/>
    </source>
</evidence>
<evidence type="ECO:0000313" key="2">
    <source>
        <dbReference type="EMBL" id="ABM09970.1"/>
    </source>
</evidence>
<gene>
    <name evidence="2" type="ordered locus">AAur_1386</name>
</gene>
<dbReference type="SUPFAM" id="SSF51182">
    <property type="entry name" value="RmlC-like cupins"/>
    <property type="match status" value="1"/>
</dbReference>